<protein>
    <submittedName>
        <fullName evidence="1">Uncharacterized protein</fullName>
    </submittedName>
</protein>
<dbReference type="AlphaFoldDB" id="A0A645I6T2"/>
<evidence type="ECO:0000313" key="1">
    <source>
        <dbReference type="EMBL" id="MPN46958.1"/>
    </source>
</evidence>
<name>A0A645I6T2_9ZZZZ</name>
<proteinExistence type="predicted"/>
<gene>
    <name evidence="1" type="ORF">SDC9_194557</name>
</gene>
<organism evidence="1">
    <name type="scientific">bioreactor metagenome</name>
    <dbReference type="NCBI Taxonomy" id="1076179"/>
    <lineage>
        <taxon>unclassified sequences</taxon>
        <taxon>metagenomes</taxon>
        <taxon>ecological metagenomes</taxon>
    </lineage>
</organism>
<reference evidence="1" key="1">
    <citation type="submission" date="2019-08" db="EMBL/GenBank/DDBJ databases">
        <authorList>
            <person name="Kucharzyk K."/>
            <person name="Murdoch R.W."/>
            <person name="Higgins S."/>
            <person name="Loffler F."/>
        </authorList>
    </citation>
    <scope>NUCLEOTIDE SEQUENCE</scope>
</reference>
<dbReference type="EMBL" id="VSSQ01108050">
    <property type="protein sequence ID" value="MPN46958.1"/>
    <property type="molecule type" value="Genomic_DNA"/>
</dbReference>
<sequence length="129" mass="14947">MWKKYRDTPIINGDRGLILKEDDKWYADGWPVCGSSEICFNKKTPLGAIVFLKQGKDNKISILDKKSAIKQLISQITINYWNKDFVNKAISIAENICDEVNIYELTCTPDIRAIETLEEMLKENEIWMD</sequence>
<comment type="caution">
    <text evidence="1">The sequence shown here is derived from an EMBL/GenBank/DDBJ whole genome shotgun (WGS) entry which is preliminary data.</text>
</comment>
<accession>A0A645I6T2</accession>